<protein>
    <submittedName>
        <fullName evidence="2">Acetyltransferase, GNAT superfamily protein</fullName>
    </submittedName>
</protein>
<dbReference type="KEGG" id="acan:ACA1_383510"/>
<dbReference type="VEuPathDB" id="AmoebaDB:ACA1_383510"/>
<evidence type="ECO:0000313" key="3">
    <source>
        <dbReference type="Proteomes" id="UP000011083"/>
    </source>
</evidence>
<dbReference type="Proteomes" id="UP000011083">
    <property type="component" value="Unassembled WGS sequence"/>
</dbReference>
<dbReference type="OrthoDB" id="10039976at2759"/>
<gene>
    <name evidence="2" type="ORF">ACA1_383510</name>
</gene>
<keyword evidence="2" id="KW-0808">Transferase</keyword>
<dbReference type="InterPro" id="IPR053144">
    <property type="entry name" value="Acetyltransferase_Butenolide"/>
</dbReference>
<reference evidence="2 3" key="1">
    <citation type="journal article" date="2013" name="Genome Biol.">
        <title>Genome of Acanthamoeba castellanii highlights extensive lateral gene transfer and early evolution of tyrosine kinase signaling.</title>
        <authorList>
            <person name="Clarke M."/>
            <person name="Lohan A.J."/>
            <person name="Liu B."/>
            <person name="Lagkouvardos I."/>
            <person name="Roy S."/>
            <person name="Zafar N."/>
            <person name="Bertelli C."/>
            <person name="Schilde C."/>
            <person name="Kianianmomeni A."/>
            <person name="Burglin T.R."/>
            <person name="Frech C."/>
            <person name="Turcotte B."/>
            <person name="Kopec K.O."/>
            <person name="Synnott J.M."/>
            <person name="Choo C."/>
            <person name="Paponov I."/>
            <person name="Finkler A."/>
            <person name="Soon Heng Tan C."/>
            <person name="Hutchins A.P."/>
            <person name="Weinmeier T."/>
            <person name="Rattei T."/>
            <person name="Chu J.S."/>
            <person name="Gimenez G."/>
            <person name="Irimia M."/>
            <person name="Rigden D.J."/>
            <person name="Fitzpatrick D.A."/>
            <person name="Lorenzo-Morales J."/>
            <person name="Bateman A."/>
            <person name="Chiu C.H."/>
            <person name="Tang P."/>
            <person name="Hegemann P."/>
            <person name="Fromm H."/>
            <person name="Raoult D."/>
            <person name="Greub G."/>
            <person name="Miranda-Saavedra D."/>
            <person name="Chen N."/>
            <person name="Nash P."/>
            <person name="Ginger M.L."/>
            <person name="Horn M."/>
            <person name="Schaap P."/>
            <person name="Caler L."/>
            <person name="Loftus B."/>
        </authorList>
    </citation>
    <scope>NUCLEOTIDE SEQUENCE [LARGE SCALE GENOMIC DNA]</scope>
    <source>
        <strain evidence="2 3">Neff</strain>
    </source>
</reference>
<dbReference type="GO" id="GO:0016747">
    <property type="term" value="F:acyltransferase activity, transferring groups other than amino-acyl groups"/>
    <property type="evidence" value="ECO:0007669"/>
    <property type="project" value="InterPro"/>
</dbReference>
<dbReference type="InterPro" id="IPR000182">
    <property type="entry name" value="GNAT_dom"/>
</dbReference>
<keyword evidence="3" id="KW-1185">Reference proteome</keyword>
<dbReference type="InterPro" id="IPR016181">
    <property type="entry name" value="Acyl_CoA_acyltransferase"/>
</dbReference>
<dbReference type="GeneID" id="14917539"/>
<dbReference type="RefSeq" id="XP_004338833.1">
    <property type="nucleotide sequence ID" value="XM_004338785.1"/>
</dbReference>
<dbReference type="SUPFAM" id="SSF55729">
    <property type="entry name" value="Acyl-CoA N-acyltransferases (Nat)"/>
    <property type="match status" value="1"/>
</dbReference>
<dbReference type="Pfam" id="PF13508">
    <property type="entry name" value="Acetyltransf_7"/>
    <property type="match status" value="1"/>
</dbReference>
<dbReference type="AlphaFoldDB" id="L8GUZ2"/>
<dbReference type="OMA" id="MPDCEIS"/>
<proteinExistence type="predicted"/>
<name>L8GUZ2_ACACF</name>
<dbReference type="CDD" id="cd04301">
    <property type="entry name" value="NAT_SF"/>
    <property type="match status" value="1"/>
</dbReference>
<sequence length="174" mass="19834">MAEEAGAGAGAGATTEVAGEWRHESGYILTNDPERVDLEALHRFLSTEAYWSVDITKERVALAVKHSVPFSLLSPTGEFVGFCRLNTDHVTFTYLSDVYVDKRHRKRGLSKWFLDHILATDYVTNVRSVFLMTKSAQKLYAKFGFEVVENRCMVYRPGVAKDVGRYDWRLVEYI</sequence>
<dbReference type="Gene3D" id="3.40.630.30">
    <property type="match status" value="1"/>
</dbReference>
<evidence type="ECO:0000313" key="2">
    <source>
        <dbReference type="EMBL" id="ELR16820.1"/>
    </source>
</evidence>
<dbReference type="PANTHER" id="PTHR43233:SF1">
    <property type="entry name" value="FAMILY N-ACETYLTRANSFERASE, PUTATIVE (AFU_ORTHOLOGUE AFUA_6G03350)-RELATED"/>
    <property type="match status" value="1"/>
</dbReference>
<dbReference type="PANTHER" id="PTHR43233">
    <property type="entry name" value="FAMILY N-ACETYLTRANSFERASE, PUTATIVE (AFU_ORTHOLOGUE AFUA_6G03350)-RELATED"/>
    <property type="match status" value="1"/>
</dbReference>
<organism evidence="2 3">
    <name type="scientific">Acanthamoeba castellanii (strain ATCC 30010 / Neff)</name>
    <dbReference type="NCBI Taxonomy" id="1257118"/>
    <lineage>
        <taxon>Eukaryota</taxon>
        <taxon>Amoebozoa</taxon>
        <taxon>Discosea</taxon>
        <taxon>Longamoebia</taxon>
        <taxon>Centramoebida</taxon>
        <taxon>Acanthamoebidae</taxon>
        <taxon>Acanthamoeba</taxon>
    </lineage>
</organism>
<feature type="domain" description="N-acetyltransferase" evidence="1">
    <location>
        <begin position="28"/>
        <end position="172"/>
    </location>
</feature>
<evidence type="ECO:0000259" key="1">
    <source>
        <dbReference type="PROSITE" id="PS51186"/>
    </source>
</evidence>
<accession>L8GUZ2</accession>
<dbReference type="PROSITE" id="PS51186">
    <property type="entry name" value="GNAT"/>
    <property type="match status" value="1"/>
</dbReference>
<dbReference type="EMBL" id="KB007982">
    <property type="protein sequence ID" value="ELR16820.1"/>
    <property type="molecule type" value="Genomic_DNA"/>
</dbReference>